<gene>
    <name evidence="3" type="ORF">SAMN03097708_00223</name>
</gene>
<name>A0A1G5PJP5_9GAMM</name>
<dbReference type="Gene3D" id="3.40.50.2300">
    <property type="match status" value="1"/>
</dbReference>
<dbReference type="CDD" id="cd17557">
    <property type="entry name" value="REC_Rcp-like"/>
    <property type="match status" value="1"/>
</dbReference>
<keyword evidence="1" id="KW-0597">Phosphoprotein</keyword>
<dbReference type="GO" id="GO:0000160">
    <property type="term" value="P:phosphorelay signal transduction system"/>
    <property type="evidence" value="ECO:0007669"/>
    <property type="project" value="InterPro"/>
</dbReference>
<dbReference type="OrthoDB" id="9793549at2"/>
<dbReference type="AlphaFoldDB" id="A0A1G5PJP5"/>
<dbReference type="PROSITE" id="PS50110">
    <property type="entry name" value="RESPONSE_REGULATORY"/>
    <property type="match status" value="1"/>
</dbReference>
<organism evidence="3 4">
    <name type="scientific">Thiohalomonas denitrificans</name>
    <dbReference type="NCBI Taxonomy" id="415747"/>
    <lineage>
        <taxon>Bacteria</taxon>
        <taxon>Pseudomonadati</taxon>
        <taxon>Pseudomonadota</taxon>
        <taxon>Gammaproteobacteria</taxon>
        <taxon>Thiohalomonadales</taxon>
        <taxon>Thiohalomonadaceae</taxon>
        <taxon>Thiohalomonas</taxon>
    </lineage>
</organism>
<dbReference type="SMART" id="SM00448">
    <property type="entry name" value="REC"/>
    <property type="match status" value="1"/>
</dbReference>
<evidence type="ECO:0000313" key="4">
    <source>
        <dbReference type="Proteomes" id="UP000199648"/>
    </source>
</evidence>
<proteinExistence type="predicted"/>
<protein>
    <submittedName>
        <fullName evidence="3">Two-component system, unclassified family, response regulator</fullName>
    </submittedName>
</protein>
<accession>A0A1G5PJP5</accession>
<keyword evidence="4" id="KW-1185">Reference proteome</keyword>
<dbReference type="EMBL" id="FMWD01000001">
    <property type="protein sequence ID" value="SCZ49648.1"/>
    <property type="molecule type" value="Genomic_DNA"/>
</dbReference>
<dbReference type="InterPro" id="IPR052893">
    <property type="entry name" value="TCS_response_regulator"/>
</dbReference>
<dbReference type="RefSeq" id="WP_092991732.1">
    <property type="nucleotide sequence ID" value="NZ_FMWD01000001.1"/>
</dbReference>
<dbReference type="PANTHER" id="PTHR44520:SF1">
    <property type="entry name" value="TWO-COMPONENT SYSTEM REGULATORY PROTEIN"/>
    <property type="match status" value="1"/>
</dbReference>
<dbReference type="InterPro" id="IPR001789">
    <property type="entry name" value="Sig_transdc_resp-reg_receiver"/>
</dbReference>
<dbReference type="Proteomes" id="UP000199648">
    <property type="component" value="Unassembled WGS sequence"/>
</dbReference>
<dbReference type="Pfam" id="PF00072">
    <property type="entry name" value="Response_reg"/>
    <property type="match status" value="1"/>
</dbReference>
<evidence type="ECO:0000256" key="1">
    <source>
        <dbReference type="PROSITE-ProRule" id="PRU00169"/>
    </source>
</evidence>
<dbReference type="PANTHER" id="PTHR44520">
    <property type="entry name" value="RESPONSE REGULATOR RCP1-RELATED"/>
    <property type="match status" value="1"/>
</dbReference>
<sequence length="142" mass="16282">MENPSILLVEDDPNDEELILRTLRTRGLQDKVFVAHNGREALDYLFGSERPPRLILLDLKLPKMGGLEVLQALRVDNRTRLTPVVVFTSSVEQTDVTTSYDLGANSYVRKPVDYKEFAEALKQVIDYWLGLNMPSPKRQDRH</sequence>
<evidence type="ECO:0000259" key="2">
    <source>
        <dbReference type="PROSITE" id="PS50110"/>
    </source>
</evidence>
<dbReference type="SUPFAM" id="SSF52172">
    <property type="entry name" value="CheY-like"/>
    <property type="match status" value="1"/>
</dbReference>
<feature type="domain" description="Response regulatory" evidence="2">
    <location>
        <begin position="5"/>
        <end position="125"/>
    </location>
</feature>
<feature type="modified residue" description="4-aspartylphosphate" evidence="1">
    <location>
        <position position="58"/>
    </location>
</feature>
<dbReference type="STRING" id="415747.SAMN03097708_00223"/>
<reference evidence="3 4" key="1">
    <citation type="submission" date="2016-10" db="EMBL/GenBank/DDBJ databases">
        <authorList>
            <person name="de Groot N.N."/>
        </authorList>
    </citation>
    <scope>NUCLEOTIDE SEQUENCE [LARGE SCALE GENOMIC DNA]</scope>
    <source>
        <strain evidence="3 4">HLD2</strain>
    </source>
</reference>
<evidence type="ECO:0000313" key="3">
    <source>
        <dbReference type="EMBL" id="SCZ49648.1"/>
    </source>
</evidence>
<dbReference type="InterPro" id="IPR011006">
    <property type="entry name" value="CheY-like_superfamily"/>
</dbReference>